<dbReference type="SUPFAM" id="SSF52949">
    <property type="entry name" value="Macro domain-like"/>
    <property type="match status" value="1"/>
</dbReference>
<evidence type="ECO:0000313" key="2">
    <source>
        <dbReference type="EMBL" id="EAT17172.1"/>
    </source>
</evidence>
<dbReference type="InterPro" id="IPR043472">
    <property type="entry name" value="Macro_dom-like"/>
</dbReference>
<keyword evidence="3" id="KW-1185">Reference proteome</keyword>
<dbReference type="Pfam" id="PF01661">
    <property type="entry name" value="Macro"/>
    <property type="match status" value="1"/>
</dbReference>
<comment type="caution">
    <text evidence="2">The sequence shown here is derived from an EMBL/GenBank/DDBJ whole genome shotgun (WGS) entry which is preliminary data.</text>
</comment>
<reference evidence="2" key="1">
    <citation type="submission" date="2006-05" db="EMBL/GenBank/DDBJ databases">
        <title>Annotation of the draft genome assembly of Desulfuromonas acetoxidans DSM 684.</title>
        <authorList>
            <consortium name="US DOE Joint Genome Institute (JGI-ORNL)"/>
            <person name="Larimer F."/>
            <person name="Land M."/>
            <person name="Hauser L."/>
        </authorList>
    </citation>
    <scope>NUCLEOTIDE SEQUENCE [LARGE SCALE GENOMIC DNA]</scope>
    <source>
        <strain evidence="2">DSM 684</strain>
    </source>
</reference>
<feature type="domain" description="Macro" evidence="1">
    <location>
        <begin position="1"/>
        <end position="170"/>
    </location>
</feature>
<dbReference type="PROSITE" id="PS51154">
    <property type="entry name" value="MACRO"/>
    <property type="match status" value="1"/>
</dbReference>
<dbReference type="OrthoDB" id="6194521at2"/>
<protein>
    <submittedName>
        <fullName evidence="2">Appr-1-p processing</fullName>
    </submittedName>
</protein>
<proteinExistence type="predicted"/>
<dbReference type="CDD" id="cd02908">
    <property type="entry name" value="Macro_OAADPr_deacetylase"/>
    <property type="match status" value="1"/>
</dbReference>
<accession>Q1K4D1</accession>
<dbReference type="PANTHER" id="PTHR11106">
    <property type="entry name" value="GANGLIOSIDE INDUCED DIFFERENTIATION ASSOCIATED PROTEIN 2-RELATED"/>
    <property type="match status" value="1"/>
</dbReference>
<dbReference type="Proteomes" id="UP000005695">
    <property type="component" value="Unassembled WGS sequence"/>
</dbReference>
<dbReference type="AlphaFoldDB" id="Q1K4D1"/>
<name>Q1K4D1_DESA6</name>
<gene>
    <name evidence="2" type="ORF">Dace_3038</name>
</gene>
<dbReference type="EMBL" id="AAEW02000001">
    <property type="protein sequence ID" value="EAT17172.1"/>
    <property type="molecule type" value="Genomic_DNA"/>
</dbReference>
<organism evidence="2 3">
    <name type="scientific">Desulfuromonas acetoxidans (strain DSM 684 / 11070)</name>
    <dbReference type="NCBI Taxonomy" id="281689"/>
    <lineage>
        <taxon>Bacteria</taxon>
        <taxon>Pseudomonadati</taxon>
        <taxon>Thermodesulfobacteriota</taxon>
        <taxon>Desulfuromonadia</taxon>
        <taxon>Desulfuromonadales</taxon>
        <taxon>Desulfuromonadaceae</taxon>
        <taxon>Desulfuromonas</taxon>
    </lineage>
</organism>
<dbReference type="PANTHER" id="PTHR11106:SF27">
    <property type="entry name" value="MACRO DOMAIN-CONTAINING PROTEIN"/>
    <property type="match status" value="1"/>
</dbReference>
<dbReference type="Gene3D" id="3.40.220.10">
    <property type="entry name" value="Leucine Aminopeptidase, subunit E, domain 1"/>
    <property type="match status" value="1"/>
</dbReference>
<sequence>MKRIEIIKADITQLNVDAIVNTATTKLLGSGGVDGAIHDAAGPELMEECRRLKGCLVGTAKITSGYNLPARYVIHTVGPQWDEGQGNEQALLASCYRACFSLAREYGLKTLAFPAISCGSYQFPVPTACEIAMDVVEQCLRGNDQIERVIFVCYRDAVERTLKQLLAEKMMPLVDNLAPQPGFTNYPGCEITV</sequence>
<dbReference type="SMART" id="SM00506">
    <property type="entry name" value="A1pp"/>
    <property type="match status" value="1"/>
</dbReference>
<dbReference type="RefSeq" id="WP_005997378.1">
    <property type="nucleotide sequence ID" value="NZ_AAEW02000001.1"/>
</dbReference>
<dbReference type="NCBIfam" id="NF001664">
    <property type="entry name" value="PRK00431.1-6"/>
    <property type="match status" value="1"/>
</dbReference>
<evidence type="ECO:0000259" key="1">
    <source>
        <dbReference type="PROSITE" id="PS51154"/>
    </source>
</evidence>
<dbReference type="InterPro" id="IPR002589">
    <property type="entry name" value="Macro_dom"/>
</dbReference>
<reference evidence="2" key="2">
    <citation type="submission" date="2006-05" db="EMBL/GenBank/DDBJ databases">
        <title>Sequencing of the draft genome and assembly of Desulfuromonas acetoxidans DSM 684.</title>
        <authorList>
            <consortium name="US DOE Joint Genome Institute (JGI-PGF)"/>
            <person name="Copeland A."/>
            <person name="Lucas S."/>
            <person name="Lapidus A."/>
            <person name="Barry K."/>
            <person name="Detter J.C."/>
            <person name="Glavina del Rio T."/>
            <person name="Hammon N."/>
            <person name="Israni S."/>
            <person name="Dalin E."/>
            <person name="Tice H."/>
            <person name="Bruce D."/>
            <person name="Pitluck S."/>
            <person name="Richardson P."/>
        </authorList>
    </citation>
    <scope>NUCLEOTIDE SEQUENCE [LARGE SCALE GENOMIC DNA]</scope>
    <source>
        <strain evidence="2">DSM 684</strain>
    </source>
</reference>
<evidence type="ECO:0000313" key="3">
    <source>
        <dbReference type="Proteomes" id="UP000005695"/>
    </source>
</evidence>